<evidence type="ECO:0000259" key="2">
    <source>
        <dbReference type="PROSITE" id="PS50097"/>
    </source>
</evidence>
<dbReference type="InterPro" id="IPR011333">
    <property type="entry name" value="SKP1/BTB/POZ_sf"/>
</dbReference>
<evidence type="ECO:0000313" key="4">
    <source>
        <dbReference type="Proteomes" id="UP001201262"/>
    </source>
</evidence>
<dbReference type="EMBL" id="JAJTJA010000007">
    <property type="protein sequence ID" value="KAH8696049.1"/>
    <property type="molecule type" value="Genomic_DNA"/>
</dbReference>
<dbReference type="SUPFAM" id="SSF54695">
    <property type="entry name" value="POZ domain"/>
    <property type="match status" value="1"/>
</dbReference>
<dbReference type="GeneID" id="70243414"/>
<comment type="caution">
    <text evidence="3">The sequence shown here is derived from an EMBL/GenBank/DDBJ whole genome shotgun (WGS) entry which is preliminary data.</text>
</comment>
<reference evidence="3" key="1">
    <citation type="submission" date="2021-12" db="EMBL/GenBank/DDBJ databases">
        <title>Convergent genome expansion in fungi linked to evolution of root-endophyte symbiosis.</title>
        <authorList>
            <consortium name="DOE Joint Genome Institute"/>
            <person name="Ke Y.-H."/>
            <person name="Bonito G."/>
            <person name="Liao H.-L."/>
            <person name="Looney B."/>
            <person name="Rojas-Flechas A."/>
            <person name="Nash J."/>
            <person name="Hameed K."/>
            <person name="Schadt C."/>
            <person name="Martin F."/>
            <person name="Crous P.W."/>
            <person name="Miettinen O."/>
            <person name="Magnuson J.K."/>
            <person name="Labbe J."/>
            <person name="Jacobson D."/>
            <person name="Doktycz M.J."/>
            <person name="Veneault-Fourrey C."/>
            <person name="Kuo A."/>
            <person name="Mondo S."/>
            <person name="Calhoun S."/>
            <person name="Riley R."/>
            <person name="Ohm R."/>
            <person name="LaButti K."/>
            <person name="Andreopoulos B."/>
            <person name="Pangilinan J."/>
            <person name="Nolan M."/>
            <person name="Tritt A."/>
            <person name="Clum A."/>
            <person name="Lipzen A."/>
            <person name="Daum C."/>
            <person name="Barry K."/>
            <person name="Grigoriev I.V."/>
            <person name="Vilgalys R."/>
        </authorList>
    </citation>
    <scope>NUCLEOTIDE SEQUENCE</scope>
    <source>
        <strain evidence="3">PMI_201</strain>
    </source>
</reference>
<feature type="domain" description="BTB" evidence="2">
    <location>
        <begin position="52"/>
        <end position="121"/>
    </location>
</feature>
<dbReference type="InterPro" id="IPR000210">
    <property type="entry name" value="BTB/POZ_dom"/>
</dbReference>
<dbReference type="PROSITE" id="PS50097">
    <property type="entry name" value="BTB"/>
    <property type="match status" value="1"/>
</dbReference>
<proteinExistence type="predicted"/>
<feature type="compositionally biased region" description="Polar residues" evidence="1">
    <location>
        <begin position="351"/>
        <end position="375"/>
    </location>
</feature>
<evidence type="ECO:0000256" key="1">
    <source>
        <dbReference type="SAM" id="MobiDB-lite"/>
    </source>
</evidence>
<feature type="compositionally biased region" description="Low complexity" evidence="1">
    <location>
        <begin position="168"/>
        <end position="177"/>
    </location>
</feature>
<evidence type="ECO:0000313" key="3">
    <source>
        <dbReference type="EMBL" id="KAH8696049.1"/>
    </source>
</evidence>
<dbReference type="CDD" id="cd18186">
    <property type="entry name" value="BTB_POZ_ZBTB_KLHL-like"/>
    <property type="match status" value="1"/>
</dbReference>
<dbReference type="AlphaFoldDB" id="A0AAD4PX61"/>
<dbReference type="RefSeq" id="XP_046070987.1">
    <property type="nucleotide sequence ID" value="XM_046213127.1"/>
</dbReference>
<sequence length="375" mass="42974">MSIKDSALSTTSRVYIPEGSHRCRDYLLPTVNDGSHFFRSMIWDMYKTGKYSDFTIKVKGFEREFHVHRAVICPQSTIFEAACRGKFIEATTQSMTLVDDDPEIVERMIKYLYTHRYDDSEDWDFHCLYYRPHSLKYETKVTTSSESKHSRPFRLHTSTSPTKPPNKPGSSSSTPSTSPHPPRSLYVYAIADKYLIYPLKNIARGRFAKWANVHWSMPSFISAVREIFDNESGNYADLKEVVLAPMVQHADTLLSDQREETSNFLRDYSEVSVEILRRVLEQNRIAQTGLEVDISDLHSRIGWLKSENKKITMLQNQNHKLNKELLEIKMVVLAWKRDMRNMRGGEDRGSSGRNGRVGTSTAGAAAGQNQVNSDV</sequence>
<feature type="region of interest" description="Disordered" evidence="1">
    <location>
        <begin position="342"/>
        <end position="375"/>
    </location>
</feature>
<keyword evidence="4" id="KW-1185">Reference proteome</keyword>
<dbReference type="Pfam" id="PF00651">
    <property type="entry name" value="BTB"/>
    <property type="match status" value="1"/>
</dbReference>
<gene>
    <name evidence="3" type="ORF">BGW36DRAFT_342510</name>
</gene>
<feature type="region of interest" description="Disordered" evidence="1">
    <location>
        <begin position="141"/>
        <end position="181"/>
    </location>
</feature>
<dbReference type="Gene3D" id="3.30.710.10">
    <property type="entry name" value="Potassium Channel Kv1.1, Chain A"/>
    <property type="match status" value="1"/>
</dbReference>
<organism evidence="3 4">
    <name type="scientific">Talaromyces proteolyticus</name>
    <dbReference type="NCBI Taxonomy" id="1131652"/>
    <lineage>
        <taxon>Eukaryota</taxon>
        <taxon>Fungi</taxon>
        <taxon>Dikarya</taxon>
        <taxon>Ascomycota</taxon>
        <taxon>Pezizomycotina</taxon>
        <taxon>Eurotiomycetes</taxon>
        <taxon>Eurotiomycetidae</taxon>
        <taxon>Eurotiales</taxon>
        <taxon>Trichocomaceae</taxon>
        <taxon>Talaromyces</taxon>
        <taxon>Talaromyces sect. Bacilispori</taxon>
    </lineage>
</organism>
<dbReference type="Proteomes" id="UP001201262">
    <property type="component" value="Unassembled WGS sequence"/>
</dbReference>
<name>A0AAD4PX61_9EURO</name>
<accession>A0AAD4PX61</accession>
<dbReference type="PANTHER" id="PTHR47843:SF5">
    <property type="entry name" value="BTB_POZ DOMAIN PROTEIN"/>
    <property type="match status" value="1"/>
</dbReference>
<protein>
    <recommendedName>
        <fullName evidence="2">BTB domain-containing protein</fullName>
    </recommendedName>
</protein>
<dbReference type="PANTHER" id="PTHR47843">
    <property type="entry name" value="BTB DOMAIN-CONTAINING PROTEIN-RELATED"/>
    <property type="match status" value="1"/>
</dbReference>